<dbReference type="CDD" id="cd11314">
    <property type="entry name" value="AmyAc_arch_bac_plant_AmyA"/>
    <property type="match status" value="1"/>
</dbReference>
<reference evidence="13" key="1">
    <citation type="journal article" date="2013" name="J. Plant Res.">
        <title>Effect of fungi and light on seed germination of three Opuntia species from semiarid lands of central Mexico.</title>
        <authorList>
            <person name="Delgado-Sanchez P."/>
            <person name="Jimenez-Bremont J.F."/>
            <person name="Guerrero-Gonzalez Mde L."/>
            <person name="Flores J."/>
        </authorList>
    </citation>
    <scope>NUCLEOTIDE SEQUENCE</scope>
    <source>
        <tissue evidence="13">Cladode</tissue>
    </source>
</reference>
<comment type="catalytic activity">
    <reaction evidence="1">
        <text>Endohydrolysis of (1-&gt;4)-alpha-D-glucosidic linkages in polysaccharides containing three or more (1-&gt;4)-alpha-linked D-glucose units.</text>
        <dbReference type="EC" id="3.2.1.1"/>
    </reaction>
</comment>
<evidence type="ECO:0000256" key="8">
    <source>
        <dbReference type="ARBA" id="ARBA00023295"/>
    </source>
</evidence>
<evidence type="ECO:0000256" key="3">
    <source>
        <dbReference type="ARBA" id="ARBA00008061"/>
    </source>
</evidence>
<dbReference type="SUPFAM" id="SSF51011">
    <property type="entry name" value="Glycosyl hydrolase domain"/>
    <property type="match status" value="1"/>
</dbReference>
<dbReference type="SMART" id="SM00810">
    <property type="entry name" value="Alpha-amyl_C2"/>
    <property type="match status" value="1"/>
</dbReference>
<dbReference type="PRINTS" id="PR00110">
    <property type="entry name" value="ALPHAAMYLASE"/>
</dbReference>
<evidence type="ECO:0000256" key="5">
    <source>
        <dbReference type="ARBA" id="ARBA00022723"/>
    </source>
</evidence>
<keyword evidence="7" id="KW-0119">Carbohydrate metabolism</keyword>
<feature type="domain" description="Alpha-amylase C-terminal beta-sheet" evidence="12">
    <location>
        <begin position="850"/>
        <end position="910"/>
    </location>
</feature>
<dbReference type="SUPFAM" id="SSF51445">
    <property type="entry name" value="(Trans)glycosidases"/>
    <property type="match status" value="1"/>
</dbReference>
<evidence type="ECO:0000256" key="6">
    <source>
        <dbReference type="ARBA" id="ARBA00022801"/>
    </source>
</evidence>
<dbReference type="EMBL" id="GISG01067553">
    <property type="protein sequence ID" value="MBA4628889.1"/>
    <property type="molecule type" value="Transcribed_RNA"/>
</dbReference>
<dbReference type="Pfam" id="PF00128">
    <property type="entry name" value="Alpha-amylase"/>
    <property type="match status" value="1"/>
</dbReference>
<dbReference type="GO" id="GO:0004556">
    <property type="term" value="F:alpha-amylase activity"/>
    <property type="evidence" value="ECO:0007669"/>
    <property type="project" value="UniProtKB-EC"/>
</dbReference>
<keyword evidence="6 13" id="KW-0378">Hydrolase</keyword>
<comment type="cofactor">
    <cofactor evidence="2">
        <name>Ca(2+)</name>
        <dbReference type="ChEBI" id="CHEBI:29108"/>
    </cofactor>
</comment>
<evidence type="ECO:0000259" key="11">
    <source>
        <dbReference type="SMART" id="SM00642"/>
    </source>
</evidence>
<evidence type="ECO:0000256" key="7">
    <source>
        <dbReference type="ARBA" id="ARBA00023277"/>
    </source>
</evidence>
<name>A0A7C9D543_OPUST</name>
<dbReference type="InterPro" id="IPR056301">
    <property type="entry name" value="GWD-like_N_Ig"/>
</dbReference>
<evidence type="ECO:0000256" key="9">
    <source>
        <dbReference type="ARBA" id="ARBA00030238"/>
    </source>
</evidence>
<sequence>MSSMALEPLLHHTLRQSSPKIHPVKHRKSVPFSVNFNSRPVKIGGSLSLSRFKPHKSLSVIACSATTTLPKTSESTDVIYSETFQLTRVEKVEGKIHVRLDQGKDGDHWQLTVGCSLPGKWVLHWGVHYVGDVGSEWDQPPNEMRPPGSIAVKDYAVQTPLRKSSASDGGECLHEVHIDFNCNSKIAAINFVLKDEETKSWYRHKGRDFVVPLVEYLGDRDNVLGAKRGFDFWPGTFGELSKVLLKAEEPQPKAGGGVAASAGSTQANRLLEGFYEELPLVKKVPLCNTLTVSVRKSPESAQKLVHLETDLPGDVVVHWGVCRDGTKKWEVPPAPHPSDTEIFKNKALRTRLQIKKDGSGAEGFFTLGKETTGFPFVLKLNDGTWLNNKGDDYFIPLPATHEENLSEEKEAYISTGSPSGSITTDEKPSIEGQEVAQTTFTDGIIKEIRNIVTDISSERKWKTKSKEAQESILHEIERLAAEAYSIFRSSSTTFLEEPVQEPKEVEPTIAISSGTGTGFEILCQGFNWESHKSGRWYLELQEKAAELASLGFTVIWLPPPTESVSPEGYMPKDLYNLNSRYGTIEELKAVVTRFHEVGIKVLGDVVLNHRCAHYKNQNGIWNIFGGRLNWDDRAVVADDPHFQGRGNKSSGDNFHAAPNIDHSQDFVRKDIKEWLCWLRKDIGYDGWRLDFVRGFWGGYVKDYIEASKPYFAVGEYWDSLSYTYGEMDYNQDAHRQRIIDWINAAGGTAGAFDVTTKGILHAVLQRCEYWRLSDPKGKPPGVVGWWPSRAVTFIENHDTGSTQGHWRFPGGKEMQGYAYILTHPGTPAVFYDHLFSHYQPEISALISLRNRKKVSCRSTVKIVKADRDVYAAVIDDEVAMKIGPGHYEPQSGPQQWSVAVEGNDYKVWEAL</sequence>
<dbReference type="InterPro" id="IPR013780">
    <property type="entry name" value="Glyco_hydro_b"/>
</dbReference>
<dbReference type="GO" id="GO:0005975">
    <property type="term" value="P:carbohydrate metabolic process"/>
    <property type="evidence" value="ECO:0007669"/>
    <property type="project" value="InterPro"/>
</dbReference>
<evidence type="ECO:0000256" key="1">
    <source>
        <dbReference type="ARBA" id="ARBA00000548"/>
    </source>
</evidence>
<dbReference type="InterPro" id="IPR006047">
    <property type="entry name" value="GH13_cat_dom"/>
</dbReference>
<dbReference type="InterPro" id="IPR006046">
    <property type="entry name" value="Alpha_amylase"/>
</dbReference>
<evidence type="ECO:0000259" key="12">
    <source>
        <dbReference type="SMART" id="SM00810"/>
    </source>
</evidence>
<protein>
    <recommendedName>
        <fullName evidence="4">alpha-amylase</fullName>
        <ecNumber evidence="4">3.2.1.1</ecNumber>
    </recommendedName>
    <alternativeName>
        <fullName evidence="9">1,4-alpha-D-glucan glucanohydrolase</fullName>
    </alternativeName>
</protein>
<comment type="similarity">
    <text evidence="3 10">Belongs to the glycosyl hydrolase 13 family.</text>
</comment>
<dbReference type="PANTHER" id="PTHR43447">
    <property type="entry name" value="ALPHA-AMYLASE"/>
    <property type="match status" value="1"/>
</dbReference>
<dbReference type="SMART" id="SM00642">
    <property type="entry name" value="Aamy"/>
    <property type="match status" value="1"/>
</dbReference>
<dbReference type="Pfam" id="PF07821">
    <property type="entry name" value="Alpha-amyl_C2"/>
    <property type="match status" value="1"/>
</dbReference>
<evidence type="ECO:0000256" key="2">
    <source>
        <dbReference type="ARBA" id="ARBA00001913"/>
    </source>
</evidence>
<keyword evidence="8 13" id="KW-0326">Glycosidase</keyword>
<evidence type="ECO:0000256" key="10">
    <source>
        <dbReference type="RuleBase" id="RU003615"/>
    </source>
</evidence>
<dbReference type="Pfam" id="PF23166">
    <property type="entry name" value="Ig_N_CWD1"/>
    <property type="match status" value="2"/>
</dbReference>
<dbReference type="GO" id="GO:0005509">
    <property type="term" value="F:calcium ion binding"/>
    <property type="evidence" value="ECO:0007669"/>
    <property type="project" value="InterPro"/>
</dbReference>
<evidence type="ECO:0000313" key="13">
    <source>
        <dbReference type="EMBL" id="MBA4628889.1"/>
    </source>
</evidence>
<dbReference type="Gene3D" id="2.60.40.1180">
    <property type="entry name" value="Golgi alpha-mannosidase II"/>
    <property type="match status" value="1"/>
</dbReference>
<dbReference type="EC" id="3.2.1.1" evidence="4"/>
<evidence type="ECO:0000256" key="4">
    <source>
        <dbReference type="ARBA" id="ARBA00012595"/>
    </source>
</evidence>
<reference evidence="13" key="2">
    <citation type="submission" date="2020-07" db="EMBL/GenBank/DDBJ databases">
        <authorList>
            <person name="Vera ALvarez R."/>
            <person name="Arias-Moreno D.M."/>
            <person name="Jimenez-Jacinto V."/>
            <person name="Jimenez-Bremont J.F."/>
            <person name="Swaminathan K."/>
            <person name="Moose S.P."/>
            <person name="Guerrero-Gonzalez M.L."/>
            <person name="Marino-Ramirez L."/>
            <person name="Landsman D."/>
            <person name="Rodriguez-Kessler M."/>
            <person name="Delgado-Sanchez P."/>
        </authorList>
    </citation>
    <scope>NUCLEOTIDE SEQUENCE</scope>
    <source>
        <tissue evidence="13">Cladode</tissue>
    </source>
</reference>
<dbReference type="InterPro" id="IPR017853">
    <property type="entry name" value="GH"/>
</dbReference>
<dbReference type="InterPro" id="IPR012850">
    <property type="entry name" value="A-amylase_bs_C"/>
</dbReference>
<proteinExistence type="inferred from homology"/>
<dbReference type="AlphaFoldDB" id="A0A7C9D543"/>
<feature type="domain" description="Glycosyl hydrolase family 13 catalytic" evidence="11">
    <location>
        <begin position="520"/>
        <end position="849"/>
    </location>
</feature>
<dbReference type="Gene3D" id="3.20.20.80">
    <property type="entry name" value="Glycosidases"/>
    <property type="match status" value="1"/>
</dbReference>
<accession>A0A7C9D543</accession>
<keyword evidence="5" id="KW-0479">Metal-binding</keyword>
<organism evidence="13">
    <name type="scientific">Opuntia streptacantha</name>
    <name type="common">Prickly pear cactus</name>
    <name type="synonym">Opuntia cardona</name>
    <dbReference type="NCBI Taxonomy" id="393608"/>
    <lineage>
        <taxon>Eukaryota</taxon>
        <taxon>Viridiplantae</taxon>
        <taxon>Streptophyta</taxon>
        <taxon>Embryophyta</taxon>
        <taxon>Tracheophyta</taxon>
        <taxon>Spermatophyta</taxon>
        <taxon>Magnoliopsida</taxon>
        <taxon>eudicotyledons</taxon>
        <taxon>Gunneridae</taxon>
        <taxon>Pentapetalae</taxon>
        <taxon>Caryophyllales</taxon>
        <taxon>Cactineae</taxon>
        <taxon>Cactaceae</taxon>
        <taxon>Opuntioideae</taxon>
        <taxon>Opuntia</taxon>
    </lineage>
</organism>